<dbReference type="PROSITE" id="PS51109">
    <property type="entry name" value="G5"/>
    <property type="match status" value="1"/>
</dbReference>
<dbReference type="InterPro" id="IPR007137">
    <property type="entry name" value="DUF348"/>
</dbReference>
<dbReference type="Pfam" id="PF07501">
    <property type="entry name" value="G5"/>
    <property type="match status" value="1"/>
</dbReference>
<dbReference type="PANTHER" id="PTHR39160:SF4">
    <property type="entry name" value="RESUSCITATION-PROMOTING FACTOR RPFB"/>
    <property type="match status" value="1"/>
</dbReference>
<keyword evidence="2" id="KW-1133">Transmembrane helix</keyword>
<comment type="caution">
    <text evidence="4">The sequence shown here is derived from an EMBL/GenBank/DDBJ whole genome shotgun (WGS) entry which is preliminary data.</text>
</comment>
<dbReference type="GO" id="GO:0009254">
    <property type="term" value="P:peptidoglycan turnover"/>
    <property type="evidence" value="ECO:0007669"/>
    <property type="project" value="InterPro"/>
</dbReference>
<dbReference type="Pfam" id="PF06725">
    <property type="entry name" value="3D"/>
    <property type="match status" value="1"/>
</dbReference>
<feature type="transmembrane region" description="Helical" evidence="2">
    <location>
        <begin position="29"/>
        <end position="47"/>
    </location>
</feature>
<evidence type="ECO:0000256" key="1">
    <source>
        <dbReference type="ARBA" id="ARBA00022729"/>
    </source>
</evidence>
<dbReference type="InterPro" id="IPR011098">
    <property type="entry name" value="G5_dom"/>
</dbReference>
<reference evidence="4" key="1">
    <citation type="submission" date="2019-09" db="EMBL/GenBank/DDBJ databases">
        <title>Characterisation of the sponge microbiome using genome-centric metagenomics.</title>
        <authorList>
            <person name="Engelberts J.P."/>
            <person name="Robbins S.J."/>
            <person name="De Goeij J.M."/>
            <person name="Aranda M."/>
            <person name="Bell S.C."/>
            <person name="Webster N.S."/>
        </authorList>
    </citation>
    <scope>NUCLEOTIDE SEQUENCE</scope>
    <source>
        <strain evidence="4">SB0664_bin_27</strain>
    </source>
</reference>
<dbReference type="AlphaFoldDB" id="A0A6B0YR44"/>
<gene>
    <name evidence="4" type="ORF">F4Y42_02205</name>
</gene>
<organism evidence="4">
    <name type="scientific">Caldilineaceae bacterium SB0664_bin_27</name>
    <dbReference type="NCBI Taxonomy" id="2605260"/>
    <lineage>
        <taxon>Bacteria</taxon>
        <taxon>Bacillati</taxon>
        <taxon>Chloroflexota</taxon>
        <taxon>Caldilineae</taxon>
        <taxon>Caldilineales</taxon>
        <taxon>Caldilineaceae</taxon>
    </lineage>
</organism>
<accession>A0A6B0YR44</accession>
<dbReference type="GO" id="GO:0004553">
    <property type="term" value="F:hydrolase activity, hydrolyzing O-glycosyl compounds"/>
    <property type="evidence" value="ECO:0007669"/>
    <property type="project" value="InterPro"/>
</dbReference>
<dbReference type="GO" id="GO:0019867">
    <property type="term" value="C:outer membrane"/>
    <property type="evidence" value="ECO:0007669"/>
    <property type="project" value="InterPro"/>
</dbReference>
<evidence type="ECO:0000313" key="4">
    <source>
        <dbReference type="EMBL" id="MXY92242.1"/>
    </source>
</evidence>
<dbReference type="Pfam" id="PF03990">
    <property type="entry name" value="DUF348"/>
    <property type="match status" value="4"/>
</dbReference>
<protein>
    <submittedName>
        <fullName evidence="4">DUF348 domain-containing protein</fullName>
    </submittedName>
</protein>
<dbReference type="Gene3D" id="2.20.230.10">
    <property type="entry name" value="Resuscitation-promoting factor rpfb"/>
    <property type="match status" value="1"/>
</dbReference>
<dbReference type="EMBL" id="VXRG01000024">
    <property type="protein sequence ID" value="MXY92242.1"/>
    <property type="molecule type" value="Genomic_DNA"/>
</dbReference>
<dbReference type="PANTHER" id="PTHR39160">
    <property type="entry name" value="CELL WALL-BINDING PROTEIN YOCH"/>
    <property type="match status" value="1"/>
</dbReference>
<dbReference type="CDD" id="cd22786">
    <property type="entry name" value="DPBB_YuiC-like"/>
    <property type="match status" value="1"/>
</dbReference>
<sequence>MATVTRRIKPKVAVSGPQLRRQSSRRVRILVQLSALTAAIAGLWLLWDLTASTVEIEVDGVTSSVQTHRRVVGDLMTDVGLLLGREAVVEEVLAGDSRVTVRVADRHSQANVASAATVDDSAQAAPREGLRISHNLNTRITDGLRLFIERPQPFLILADGRETQATSWAKTPAELMADAGIPFSPRDQVLIYGTAIGWEDTMPTGPGRISDTRLSGGPNWEQVERVPVQIEINRSVRLTVYESKVPYTIHTLAETVGEALRDAQITIYLGDEVQPRLGSQVSSGLRVFIRRSTPVSLLADGVLYKTRTQSENVGDVLTEIGVGLTGLDEVSPPLSADLYPDMQIQIVRVREEIEVEDVIAPFGTAWVGNRDLPIDTIVEHPGAEGITRRRFRVVLRDGQVVERELEDVWVAQEPRNRVREYGQKIEPKTFVTEDGQEITYWRTIRMRATSYSASTAGVSTSEPWYGYTRTGDRMRKGVVAVDPRIIPLRTKVYVPGYGFGDALDTGGNIQFRRIDLGYDDHNLVLWSRWVDVYLLWPPPPEHQIEWVIRNWPIEPQ</sequence>
<feature type="domain" description="G5" evidence="3">
    <location>
        <begin position="346"/>
        <end position="425"/>
    </location>
</feature>
<evidence type="ECO:0000256" key="2">
    <source>
        <dbReference type="SAM" id="Phobius"/>
    </source>
</evidence>
<proteinExistence type="predicted"/>
<evidence type="ECO:0000259" key="3">
    <source>
        <dbReference type="PROSITE" id="PS51109"/>
    </source>
</evidence>
<name>A0A6B0YR44_9CHLR</name>
<keyword evidence="1" id="KW-0732">Signal</keyword>
<dbReference type="InterPro" id="IPR051933">
    <property type="entry name" value="Resuscitation_pf_RpfB"/>
</dbReference>
<dbReference type="SMART" id="SM01208">
    <property type="entry name" value="G5"/>
    <property type="match status" value="1"/>
</dbReference>
<keyword evidence="2" id="KW-0472">Membrane</keyword>
<dbReference type="InterPro" id="IPR010611">
    <property type="entry name" value="3D_dom"/>
</dbReference>
<keyword evidence="2" id="KW-0812">Transmembrane</keyword>